<protein>
    <recommendedName>
        <fullName evidence="1">Heterokaryon incompatibility domain-containing protein</fullName>
    </recommendedName>
</protein>
<gene>
    <name evidence="2" type="ORF">GT037_010741</name>
</gene>
<organism evidence="2 3">
    <name type="scientific">Alternaria burnsii</name>
    <dbReference type="NCBI Taxonomy" id="1187904"/>
    <lineage>
        <taxon>Eukaryota</taxon>
        <taxon>Fungi</taxon>
        <taxon>Dikarya</taxon>
        <taxon>Ascomycota</taxon>
        <taxon>Pezizomycotina</taxon>
        <taxon>Dothideomycetes</taxon>
        <taxon>Pleosporomycetidae</taxon>
        <taxon>Pleosporales</taxon>
        <taxon>Pleosporineae</taxon>
        <taxon>Pleosporaceae</taxon>
        <taxon>Alternaria</taxon>
        <taxon>Alternaria sect. Alternaria</taxon>
    </lineage>
</organism>
<name>A0A8H7EAB0_9PLEO</name>
<dbReference type="RefSeq" id="XP_038781558.1">
    <property type="nucleotide sequence ID" value="XM_038935788.1"/>
</dbReference>
<evidence type="ECO:0000313" key="2">
    <source>
        <dbReference type="EMBL" id="KAF7671180.1"/>
    </source>
</evidence>
<dbReference type="PANTHER" id="PTHR33112:SF16">
    <property type="entry name" value="HETEROKARYON INCOMPATIBILITY DOMAIN-CONTAINING PROTEIN"/>
    <property type="match status" value="1"/>
</dbReference>
<dbReference type="AlphaFoldDB" id="A0A8H7EAB0"/>
<reference evidence="2" key="2">
    <citation type="submission" date="2020-08" db="EMBL/GenBank/DDBJ databases">
        <title>Draft Genome Sequence of Cumin Blight Pathogen Alternaria burnsii.</title>
        <authorList>
            <person name="Feng Z."/>
        </authorList>
    </citation>
    <scope>NUCLEOTIDE SEQUENCE</scope>
    <source>
        <strain evidence="2">CBS107.38</strain>
    </source>
</reference>
<dbReference type="Pfam" id="PF06985">
    <property type="entry name" value="HET"/>
    <property type="match status" value="1"/>
</dbReference>
<keyword evidence="3" id="KW-1185">Reference proteome</keyword>
<reference evidence="2" key="1">
    <citation type="submission" date="2020-01" db="EMBL/GenBank/DDBJ databases">
        <authorList>
            <person name="Feng Z.H.Z."/>
        </authorList>
    </citation>
    <scope>NUCLEOTIDE SEQUENCE</scope>
    <source>
        <strain evidence="2">CBS107.38</strain>
    </source>
</reference>
<accession>A0A8H7EAB0</accession>
<evidence type="ECO:0000313" key="3">
    <source>
        <dbReference type="Proteomes" id="UP000596902"/>
    </source>
</evidence>
<evidence type="ECO:0000259" key="1">
    <source>
        <dbReference type="Pfam" id="PF06985"/>
    </source>
</evidence>
<dbReference type="GeneID" id="62208966"/>
<dbReference type="PANTHER" id="PTHR33112">
    <property type="entry name" value="DOMAIN PROTEIN, PUTATIVE-RELATED"/>
    <property type="match status" value="1"/>
</dbReference>
<sequence length="616" mass="70256">MLRSSSRWRDRVSELSGQIVVEDGWGLFARASFEAGDGPDHDGYDQTLEYCYREEPKQLNIYNNYHNWHTRVMRPVHPDPRGSSCFDLIVQWISQCKLHARCSQSVPVALPKRVIEISADPSISPTLRTSNDALGRYVVLSHCWGSKGPTKLTNALLAQFQEAIKLELLPKSFRDAIEITRRLHFRYLWIDALCIIQDNGEDWAQESGKMASYYGLSALMISATAAEDSSKGILNARNVLCSPMMGKEQSYCLCEKGLQSDGEINGSVLATRGWAAQERILAPRILHYTTRQMWWECAQAFWCEASDKEVHRQIHGAGYSKPQCQRFVTEALSQENNLPRHNDHNTQEISECGSEAVFWDKIRAWNRCVREFSSRSLTVPIDKLHAIAGVAKMLNQSGELGTYWAGIWSVCLADALNWKSHYYRLRSPPIYTAPTWTWAGLEGEVRCAIWIPQTSIDDAEQIHAKRFDPKLIDQHMILQDERNIYGAVQEGSYITIEGACLMSADFDCLMRDLYGNDFGGFPGVQIKLDRERLDMSAPYDCCMFLNGNLFHKKEKWEDGLSYPLSCMDVLLLSWVDQEAKVAQRVGVADMQSRGDRDNLIHKIKTADWERWTLELV</sequence>
<proteinExistence type="predicted"/>
<dbReference type="Proteomes" id="UP000596902">
    <property type="component" value="Unassembled WGS sequence"/>
</dbReference>
<dbReference type="InterPro" id="IPR010730">
    <property type="entry name" value="HET"/>
</dbReference>
<feature type="domain" description="Heterokaryon incompatibility" evidence="1">
    <location>
        <begin position="137"/>
        <end position="278"/>
    </location>
</feature>
<comment type="caution">
    <text evidence="2">The sequence shown here is derived from an EMBL/GenBank/DDBJ whole genome shotgun (WGS) entry which is preliminary data.</text>
</comment>
<dbReference type="EMBL" id="JAAABM010000024">
    <property type="protein sequence ID" value="KAF7671180.1"/>
    <property type="molecule type" value="Genomic_DNA"/>
</dbReference>